<comment type="caution">
    <text evidence="2">The sequence shown here is derived from an EMBL/GenBank/DDBJ whole genome shotgun (WGS) entry which is preliminary data.</text>
</comment>
<name>A0A917AR36_9BACI</name>
<reference evidence="2" key="2">
    <citation type="submission" date="2020-09" db="EMBL/GenBank/DDBJ databases">
        <authorList>
            <person name="Sun Q."/>
            <person name="Zhou Y."/>
        </authorList>
    </citation>
    <scope>NUCLEOTIDE SEQUENCE</scope>
    <source>
        <strain evidence="2">CGMCC 1.12698</strain>
    </source>
</reference>
<accession>A0A917AR36</accession>
<keyword evidence="1" id="KW-0472">Membrane</keyword>
<feature type="transmembrane region" description="Helical" evidence="1">
    <location>
        <begin position="6"/>
        <end position="39"/>
    </location>
</feature>
<keyword evidence="1" id="KW-0812">Transmembrane</keyword>
<protein>
    <submittedName>
        <fullName evidence="2">Uncharacterized protein</fullName>
    </submittedName>
</protein>
<feature type="transmembrane region" description="Helical" evidence="1">
    <location>
        <begin position="167"/>
        <end position="189"/>
    </location>
</feature>
<proteinExistence type="predicted"/>
<evidence type="ECO:0000313" key="2">
    <source>
        <dbReference type="EMBL" id="GGE68555.1"/>
    </source>
</evidence>
<keyword evidence="3" id="KW-1185">Reference proteome</keyword>
<feature type="transmembrane region" description="Helical" evidence="1">
    <location>
        <begin position="116"/>
        <end position="137"/>
    </location>
</feature>
<dbReference type="RefSeq" id="WP_188388056.1">
    <property type="nucleotide sequence ID" value="NZ_BMFK01000001.1"/>
</dbReference>
<dbReference type="Proteomes" id="UP000605259">
    <property type="component" value="Unassembled WGS sequence"/>
</dbReference>
<evidence type="ECO:0000313" key="3">
    <source>
        <dbReference type="Proteomes" id="UP000605259"/>
    </source>
</evidence>
<evidence type="ECO:0000256" key="1">
    <source>
        <dbReference type="SAM" id="Phobius"/>
    </source>
</evidence>
<dbReference type="EMBL" id="BMFK01000001">
    <property type="protein sequence ID" value="GGE68555.1"/>
    <property type="molecule type" value="Genomic_DNA"/>
</dbReference>
<reference evidence="2" key="1">
    <citation type="journal article" date="2014" name="Int. J. Syst. Evol. Microbiol.">
        <title>Complete genome sequence of Corynebacterium casei LMG S-19264T (=DSM 44701T), isolated from a smear-ripened cheese.</title>
        <authorList>
            <consortium name="US DOE Joint Genome Institute (JGI-PGF)"/>
            <person name="Walter F."/>
            <person name="Albersmeier A."/>
            <person name="Kalinowski J."/>
            <person name="Ruckert C."/>
        </authorList>
    </citation>
    <scope>NUCLEOTIDE SEQUENCE</scope>
    <source>
        <strain evidence="2">CGMCC 1.12698</strain>
    </source>
</reference>
<dbReference type="AlphaFoldDB" id="A0A917AR36"/>
<organism evidence="2 3">
    <name type="scientific">Priestia taiwanensis</name>
    <dbReference type="NCBI Taxonomy" id="1347902"/>
    <lineage>
        <taxon>Bacteria</taxon>
        <taxon>Bacillati</taxon>
        <taxon>Bacillota</taxon>
        <taxon>Bacilli</taxon>
        <taxon>Bacillales</taxon>
        <taxon>Bacillaceae</taxon>
        <taxon>Priestia</taxon>
    </lineage>
</organism>
<feature type="transmembrane region" description="Helical" evidence="1">
    <location>
        <begin position="92"/>
        <end position="109"/>
    </location>
</feature>
<feature type="transmembrane region" description="Helical" evidence="1">
    <location>
        <begin position="59"/>
        <end position="80"/>
    </location>
</feature>
<sequence>MERNKIYAVILLSFVIAILSYSYTPTISFAFMCIGILLLYVKRMKDSILRTNTIFGQVVWLIVFPIFFAGLTLGIVEFMFVEMLGSDTTLNLFMIFFFVSSWGMAMYCFELRKLKVTVQIINTIFISGLSLTFLSYYKLDVLKEVLTPDIIAEFISYNVEVDAFIDIMIKTITLPFVLAGMWSNVVVAYREYRGDK</sequence>
<keyword evidence="1" id="KW-1133">Transmembrane helix</keyword>
<gene>
    <name evidence="2" type="ORF">GCM10007140_18280</name>
</gene>